<dbReference type="GO" id="GO:0008674">
    <property type="term" value="F:2-dehydro-3-deoxy-6-phosphogalactonate aldolase activity"/>
    <property type="evidence" value="ECO:0007669"/>
    <property type="project" value="UniProtKB-EC"/>
</dbReference>
<feature type="binding site" evidence="3">
    <location>
        <position position="314"/>
    </location>
    <ligand>
        <name>substrate</name>
    </ligand>
</feature>
<dbReference type="InterPro" id="IPR013785">
    <property type="entry name" value="Aldolase_TIM"/>
</dbReference>
<dbReference type="Pfam" id="PF08450">
    <property type="entry name" value="SGL"/>
    <property type="match status" value="1"/>
</dbReference>
<dbReference type="GO" id="GO:0005509">
    <property type="term" value="F:calcium ion binding"/>
    <property type="evidence" value="ECO:0007669"/>
    <property type="project" value="TreeGrafter"/>
</dbReference>
<protein>
    <submittedName>
        <fullName evidence="5">2-dehydro-3-deoxy-6-phosphogalactonate aldolase</fullName>
        <ecNumber evidence="5">4.1.2.21</ecNumber>
    </submittedName>
</protein>
<keyword evidence="3" id="KW-0862">Zinc</keyword>
<dbReference type="SUPFAM" id="SSF63829">
    <property type="entry name" value="Calcium-dependent phosphotriesterase"/>
    <property type="match status" value="1"/>
</dbReference>
<evidence type="ECO:0000256" key="1">
    <source>
        <dbReference type="ARBA" id="ARBA00008853"/>
    </source>
</evidence>
<dbReference type="EC" id="4.1.2.21" evidence="5"/>
<dbReference type="Proteomes" id="UP000627446">
    <property type="component" value="Unassembled WGS sequence"/>
</dbReference>
<dbReference type="InterPro" id="IPR000887">
    <property type="entry name" value="Aldlse_KDPG_KHG"/>
</dbReference>
<dbReference type="PANTHER" id="PTHR10907:SF47">
    <property type="entry name" value="REGUCALCIN"/>
    <property type="match status" value="1"/>
</dbReference>
<sequence length="494" mass="52281">MSERLDLIQQELSGALQQIPIVAILRGIRKEEALGIVGALFNAGIRVAEVPLNSPDPFATIRLLVQHFGDQMLIGAGTVTTVEEVKMLASTGAKISVSPNTNAQVIRAALEYGLVPIPGFVTPTEAFEALAAGAKFLKFFPASGRVSDLAAMNAVLPRDVTVVAVGGVGAANGSALFAAGAKAFGIGSDLFRTGMTIETIRDRATKLVSALSIERLQRRIKQISNPHAIIGESPKWCEKGGKVYWVDPIRKLLFSSDRDGDAQDSVVLDKAVWSIGFDASGQMVGVTADGLCKVFPFTGMVEQTVIADQRDGCRFNDFAIDSRGGMWVGSMHKGLLAGKGAIFYAASVDSPVVEVASGLGVPNGMAYDFARARLYVIDTLSRTLIAYSVDEQNACLREPVIISDFMGLMGKPDGMALANDGSLWVAMWGGGMVVQISPDGEILQTIVIPSSNVSSACFSSDGSLFVTTSRMRLSEAQLDSEPGAGALFAIEFCD</sequence>
<feature type="active site" description="Proton donor/acceptor" evidence="2">
    <location>
        <position position="413"/>
    </location>
</feature>
<keyword evidence="3" id="KW-0479">Metal-binding</keyword>
<feature type="binding site" evidence="3">
    <location>
        <position position="316"/>
    </location>
    <ligand>
        <name>substrate</name>
    </ligand>
</feature>
<keyword evidence="5" id="KW-0456">Lyase</keyword>
<name>A0A923HRL3_9BURK</name>
<organism evidence="5 6">
    <name type="scientific">Undibacterium nitidum</name>
    <dbReference type="NCBI Taxonomy" id="2762298"/>
    <lineage>
        <taxon>Bacteria</taxon>
        <taxon>Pseudomonadati</taxon>
        <taxon>Pseudomonadota</taxon>
        <taxon>Betaproteobacteria</taxon>
        <taxon>Burkholderiales</taxon>
        <taxon>Oxalobacteraceae</taxon>
        <taxon>Undibacterium</taxon>
    </lineage>
</organism>
<dbReference type="RefSeq" id="WP_186914306.1">
    <property type="nucleotide sequence ID" value="NZ_JACOFZ010000001.1"/>
</dbReference>
<feature type="binding site" evidence="3">
    <location>
        <position position="363"/>
    </location>
    <ligand>
        <name>a divalent metal cation</name>
        <dbReference type="ChEBI" id="CHEBI:60240"/>
    </ligand>
</feature>
<dbReference type="GO" id="GO:0019853">
    <property type="term" value="P:L-ascorbic acid biosynthetic process"/>
    <property type="evidence" value="ECO:0007669"/>
    <property type="project" value="TreeGrafter"/>
</dbReference>
<evidence type="ECO:0000256" key="2">
    <source>
        <dbReference type="PIRSR" id="PIRSR605511-1"/>
    </source>
</evidence>
<dbReference type="InterPro" id="IPR013658">
    <property type="entry name" value="SGL"/>
</dbReference>
<evidence type="ECO:0000259" key="4">
    <source>
        <dbReference type="Pfam" id="PF08450"/>
    </source>
</evidence>
<reference evidence="5" key="1">
    <citation type="submission" date="2020-08" db="EMBL/GenBank/DDBJ databases">
        <title>Novel species isolated from subtropical streams in China.</title>
        <authorList>
            <person name="Lu H."/>
        </authorList>
    </citation>
    <scope>NUCLEOTIDE SEQUENCE</scope>
    <source>
        <strain evidence="5">LX22W</strain>
    </source>
</reference>
<dbReference type="CDD" id="cd00452">
    <property type="entry name" value="KDPG_aldolase"/>
    <property type="match status" value="1"/>
</dbReference>
<comment type="caution">
    <text evidence="5">The sequence shown here is derived from an EMBL/GenBank/DDBJ whole genome shotgun (WGS) entry which is preliminary data.</text>
</comment>
<comment type="similarity">
    <text evidence="1">Belongs to the SMP-30/CGR1 family.</text>
</comment>
<feature type="binding site" evidence="3">
    <location>
        <position position="232"/>
    </location>
    <ligand>
        <name>a divalent metal cation</name>
        <dbReference type="ChEBI" id="CHEBI:60240"/>
    </ligand>
</feature>
<dbReference type="Gene3D" id="2.120.10.30">
    <property type="entry name" value="TolB, C-terminal domain"/>
    <property type="match status" value="1"/>
</dbReference>
<dbReference type="AlphaFoldDB" id="A0A923HRL3"/>
<evidence type="ECO:0000313" key="6">
    <source>
        <dbReference type="Proteomes" id="UP000627446"/>
    </source>
</evidence>
<evidence type="ECO:0000313" key="5">
    <source>
        <dbReference type="EMBL" id="MBC3881197.1"/>
    </source>
</evidence>
<evidence type="ECO:0000256" key="3">
    <source>
        <dbReference type="PIRSR" id="PIRSR605511-2"/>
    </source>
</evidence>
<comment type="cofactor">
    <cofactor evidence="3">
        <name>Zn(2+)</name>
        <dbReference type="ChEBI" id="CHEBI:29105"/>
    </cofactor>
    <text evidence="3">Binds 1 divalent metal cation per subunit.</text>
</comment>
<feature type="binding site" evidence="3">
    <location>
        <position position="413"/>
    </location>
    <ligand>
        <name>a divalent metal cation</name>
        <dbReference type="ChEBI" id="CHEBI:60240"/>
    </ligand>
</feature>
<dbReference type="InterPro" id="IPR011042">
    <property type="entry name" value="6-blade_b-propeller_TolB-like"/>
</dbReference>
<dbReference type="GO" id="GO:0004341">
    <property type="term" value="F:gluconolactonase activity"/>
    <property type="evidence" value="ECO:0007669"/>
    <property type="project" value="TreeGrafter"/>
</dbReference>
<dbReference type="EMBL" id="JACOFZ010000001">
    <property type="protein sequence ID" value="MBC3881197.1"/>
    <property type="molecule type" value="Genomic_DNA"/>
</dbReference>
<gene>
    <name evidence="5" type="ORF">H8K36_07435</name>
</gene>
<proteinExistence type="inferred from homology"/>
<dbReference type="SUPFAM" id="SSF51569">
    <property type="entry name" value="Aldolase"/>
    <property type="match status" value="1"/>
</dbReference>
<feature type="domain" description="SMP-30/Gluconolactonase/LRE-like region" evidence="4">
    <location>
        <begin position="230"/>
        <end position="469"/>
    </location>
</feature>
<accession>A0A923HRL3</accession>
<dbReference type="InterPro" id="IPR005511">
    <property type="entry name" value="SMP-30"/>
</dbReference>
<dbReference type="PANTHER" id="PTHR10907">
    <property type="entry name" value="REGUCALCIN"/>
    <property type="match status" value="1"/>
</dbReference>
<keyword evidence="6" id="KW-1185">Reference proteome</keyword>
<dbReference type="Pfam" id="PF01081">
    <property type="entry name" value="Aldolase"/>
    <property type="match status" value="1"/>
</dbReference>
<dbReference type="PRINTS" id="PR01790">
    <property type="entry name" value="SMP30FAMILY"/>
</dbReference>
<dbReference type="Gene3D" id="3.20.20.70">
    <property type="entry name" value="Aldolase class I"/>
    <property type="match status" value="1"/>
</dbReference>
<dbReference type="NCBIfam" id="NF006600">
    <property type="entry name" value="PRK09140.1"/>
    <property type="match status" value="1"/>
</dbReference>